<keyword evidence="9" id="KW-1185">Reference proteome</keyword>
<keyword evidence="5" id="KW-1133">Transmembrane helix</keyword>
<evidence type="ECO:0000256" key="3">
    <source>
        <dbReference type="ARBA" id="ARBA00023012"/>
    </source>
</evidence>
<dbReference type="Pfam" id="PF02518">
    <property type="entry name" value="HATPase_c"/>
    <property type="match status" value="1"/>
</dbReference>
<sequence>MTTAGRPATPLPEQGAWPERPPLLRPRYGRLLGGVAAGVSHHLGLPVVAVRVFFAVTGVFLVGWVIYGFLWLTMPQGEHGGAAPAPRAIPKTILLIGGVVVLGSVATSAFVGLNIAPRAVLPVIAIVAGLLITWSMLDRSRREQWLAGGDLTRRESLVRIGIGSFLVLAGLALVASQGRGISGIRDVAIATLVVLVGVVLLGAPFAIRAWDDFRQEQTARIRATEKADIAAHLHDSVLQTLALVQRRSDDPVAVQRLARAQERELRQWLYADTAPAAATLASAVTEAAHEIEDLHGVPIDLVMTGDRPLDDQGAALVRALREALANAVRHAEPPVSAYVEVGPREVEAFVRDHGTGFDLDDVPGDRLGVRESIVGRMARHGGSATVRRRDDGTEVTLHLPTPAIEEAQP</sequence>
<dbReference type="Pfam" id="PF04024">
    <property type="entry name" value="PspC"/>
    <property type="match status" value="1"/>
</dbReference>
<comment type="caution">
    <text evidence="8">The sequence shown here is derived from an EMBL/GenBank/DDBJ whole genome shotgun (WGS) entry which is preliminary data.</text>
</comment>
<feature type="domain" description="Histidine kinase/HSP90-like ATPase" evidence="6">
    <location>
        <begin position="315"/>
        <end position="402"/>
    </location>
</feature>
<evidence type="ECO:0000313" key="8">
    <source>
        <dbReference type="EMBL" id="MDF8263132.1"/>
    </source>
</evidence>
<dbReference type="InterPro" id="IPR003594">
    <property type="entry name" value="HATPase_dom"/>
</dbReference>
<evidence type="ECO:0000256" key="2">
    <source>
        <dbReference type="ARBA" id="ARBA00022777"/>
    </source>
</evidence>
<keyword evidence="2" id="KW-0418">Kinase</keyword>
<dbReference type="InterPro" id="IPR050482">
    <property type="entry name" value="Sensor_HK_TwoCompSys"/>
</dbReference>
<feature type="transmembrane region" description="Helical" evidence="5">
    <location>
        <begin position="119"/>
        <end position="137"/>
    </location>
</feature>
<evidence type="ECO:0000256" key="1">
    <source>
        <dbReference type="ARBA" id="ARBA00022679"/>
    </source>
</evidence>
<gene>
    <name evidence="8" type="ORF">P4R38_02580</name>
</gene>
<evidence type="ECO:0000259" key="6">
    <source>
        <dbReference type="Pfam" id="PF02518"/>
    </source>
</evidence>
<evidence type="ECO:0000313" key="9">
    <source>
        <dbReference type="Proteomes" id="UP001528912"/>
    </source>
</evidence>
<keyword evidence="5" id="KW-0472">Membrane</keyword>
<organism evidence="8 9">
    <name type="scientific">Luteipulveratus flavus</name>
    <dbReference type="NCBI Taxonomy" id="3031728"/>
    <lineage>
        <taxon>Bacteria</taxon>
        <taxon>Bacillati</taxon>
        <taxon>Actinomycetota</taxon>
        <taxon>Actinomycetes</taxon>
        <taxon>Micrococcales</taxon>
        <taxon>Dermacoccaceae</taxon>
        <taxon>Luteipulveratus</taxon>
    </lineage>
</organism>
<keyword evidence="5" id="KW-0812">Transmembrane</keyword>
<protein>
    <submittedName>
        <fullName evidence="8">PspC domain-containing protein</fullName>
    </submittedName>
</protein>
<evidence type="ECO:0000256" key="4">
    <source>
        <dbReference type="SAM" id="MobiDB-lite"/>
    </source>
</evidence>
<dbReference type="InterPro" id="IPR036890">
    <property type="entry name" value="HATPase_C_sf"/>
</dbReference>
<dbReference type="Gene3D" id="3.30.565.10">
    <property type="entry name" value="Histidine kinase-like ATPase, C-terminal domain"/>
    <property type="match status" value="1"/>
</dbReference>
<dbReference type="InterPro" id="IPR007168">
    <property type="entry name" value="Phageshock_PspC_N"/>
</dbReference>
<dbReference type="PANTHER" id="PTHR24421:SF61">
    <property type="entry name" value="OXYGEN SENSOR HISTIDINE KINASE NREB"/>
    <property type="match status" value="1"/>
</dbReference>
<proteinExistence type="predicted"/>
<dbReference type="SUPFAM" id="SSF55874">
    <property type="entry name" value="ATPase domain of HSP90 chaperone/DNA topoisomerase II/histidine kinase"/>
    <property type="match status" value="1"/>
</dbReference>
<dbReference type="PANTHER" id="PTHR24421">
    <property type="entry name" value="NITRATE/NITRITE SENSOR PROTEIN NARX-RELATED"/>
    <property type="match status" value="1"/>
</dbReference>
<dbReference type="RefSeq" id="WP_277190916.1">
    <property type="nucleotide sequence ID" value="NZ_JAROAV010000008.1"/>
</dbReference>
<accession>A0ABT6C4A2</accession>
<evidence type="ECO:0000256" key="5">
    <source>
        <dbReference type="SAM" id="Phobius"/>
    </source>
</evidence>
<feature type="region of interest" description="Disordered" evidence="4">
    <location>
        <begin position="1"/>
        <end position="21"/>
    </location>
</feature>
<dbReference type="EMBL" id="JAROAV010000008">
    <property type="protein sequence ID" value="MDF8263132.1"/>
    <property type="molecule type" value="Genomic_DNA"/>
</dbReference>
<dbReference type="Proteomes" id="UP001528912">
    <property type="component" value="Unassembled WGS sequence"/>
</dbReference>
<evidence type="ECO:0000259" key="7">
    <source>
        <dbReference type="Pfam" id="PF04024"/>
    </source>
</evidence>
<feature type="transmembrane region" description="Helical" evidence="5">
    <location>
        <begin position="157"/>
        <end position="175"/>
    </location>
</feature>
<keyword evidence="1" id="KW-0808">Transferase</keyword>
<feature type="transmembrane region" description="Helical" evidence="5">
    <location>
        <begin position="48"/>
        <end position="72"/>
    </location>
</feature>
<keyword evidence="3" id="KW-0902">Two-component regulatory system</keyword>
<feature type="transmembrane region" description="Helical" evidence="5">
    <location>
        <begin position="187"/>
        <end position="207"/>
    </location>
</feature>
<reference evidence="8 9" key="1">
    <citation type="submission" date="2023-03" db="EMBL/GenBank/DDBJ databases">
        <title>YIM 133296 draft genome.</title>
        <authorList>
            <person name="Xiong L."/>
        </authorList>
    </citation>
    <scope>NUCLEOTIDE SEQUENCE [LARGE SCALE GENOMIC DNA]</scope>
    <source>
        <strain evidence="8 9">YIM 133296</strain>
    </source>
</reference>
<name>A0ABT6C4A2_9MICO</name>
<feature type="domain" description="Phage shock protein PspC N-terminal" evidence="7">
    <location>
        <begin position="22"/>
        <end position="76"/>
    </location>
</feature>
<feature type="transmembrane region" description="Helical" evidence="5">
    <location>
        <begin position="93"/>
        <end position="113"/>
    </location>
</feature>